<dbReference type="EMBL" id="QSWH01000002">
    <property type="protein sequence ID" value="RRR23715.1"/>
    <property type="molecule type" value="Genomic_DNA"/>
</dbReference>
<dbReference type="Proteomes" id="UP000254236">
    <property type="component" value="Chromosome"/>
</dbReference>
<reference evidence="2 4" key="1">
    <citation type="submission" date="2018-07" db="EMBL/GenBank/DDBJ databases">
        <title>Brachybacterium saurashtrense DSM 23186 genome sequence.</title>
        <authorList>
            <person name="Guo L."/>
        </authorList>
    </citation>
    <scope>NUCLEOTIDE SEQUENCE [LARGE SCALE GENOMIC DNA]</scope>
    <source>
        <strain evidence="2 4">DSM 23186</strain>
    </source>
</reference>
<gene>
    <name evidence="2" type="ORF">DWV08_10405</name>
    <name evidence="3" type="ORF">DXU92_02155</name>
</gene>
<evidence type="ECO:0000313" key="2">
    <source>
        <dbReference type="EMBL" id="AXK45976.1"/>
    </source>
</evidence>
<feature type="region of interest" description="Disordered" evidence="1">
    <location>
        <begin position="59"/>
        <end position="92"/>
    </location>
</feature>
<organism evidence="3 5">
    <name type="scientific">Brachybacterium saurashtrense</name>
    <dbReference type="NCBI Taxonomy" id="556288"/>
    <lineage>
        <taxon>Bacteria</taxon>
        <taxon>Bacillati</taxon>
        <taxon>Actinomycetota</taxon>
        <taxon>Actinomycetes</taxon>
        <taxon>Micrococcales</taxon>
        <taxon>Dermabacteraceae</taxon>
        <taxon>Brachybacterium</taxon>
    </lineage>
</organism>
<reference evidence="3 5" key="2">
    <citation type="submission" date="2018-08" db="EMBL/GenBank/DDBJ databases">
        <title>Brachybacterium saurashtrense DSM 23186.</title>
        <authorList>
            <person name="Li Y."/>
        </authorList>
    </citation>
    <scope>NUCLEOTIDE SEQUENCE [LARGE SCALE GENOMIC DNA]</scope>
    <source>
        <strain evidence="3 5">DSM 23186</strain>
    </source>
</reference>
<evidence type="ECO:0000313" key="5">
    <source>
        <dbReference type="Proteomes" id="UP000282185"/>
    </source>
</evidence>
<evidence type="ECO:0000256" key="1">
    <source>
        <dbReference type="SAM" id="MobiDB-lite"/>
    </source>
</evidence>
<sequence>MTTPVSPSAVPPARTGHRLQLPRRTDPADVLAMVRNVRPEATEDADGVLHLEHEVRLVPDRSPRGAGRWTLETPREREDPQPEGMDDSHGYGRAFPDGVPFGVERRALDLAWSLGRRLHGAVVTDGGQRLEPHPFHERDLVVTSPHALAPESLAELLAPLEPEAELDQVPEEAPRAGYSVTIPLPDGDEISLRVGRSARPVALGAVGWLASAVDYELVHLPADPESEATELPEPALAARWQQAYQRIGRLAGLLVESVGGYVVDREGFLVDPADLA</sequence>
<proteinExistence type="predicted"/>
<feature type="region of interest" description="Disordered" evidence="1">
    <location>
        <begin position="1"/>
        <end position="26"/>
    </location>
</feature>
<dbReference type="AlphaFoldDB" id="A0A345YPX4"/>
<dbReference type="OrthoDB" id="3268465at2"/>
<name>A0A345YPX4_9MICO</name>
<accession>A0A345YPX4</accession>
<keyword evidence="4" id="KW-1185">Reference proteome</keyword>
<feature type="compositionally biased region" description="Basic and acidic residues" evidence="1">
    <location>
        <begin position="73"/>
        <end position="90"/>
    </location>
</feature>
<dbReference type="KEGG" id="bsau:DWV08_10405"/>
<protein>
    <submittedName>
        <fullName evidence="3">Uncharacterized protein</fullName>
    </submittedName>
</protein>
<dbReference type="RefSeq" id="WP_115413715.1">
    <property type="nucleotide sequence ID" value="NZ_CP031356.1"/>
</dbReference>
<evidence type="ECO:0000313" key="3">
    <source>
        <dbReference type="EMBL" id="RRR23715.1"/>
    </source>
</evidence>
<evidence type="ECO:0000313" key="4">
    <source>
        <dbReference type="Proteomes" id="UP000254236"/>
    </source>
</evidence>
<dbReference type="EMBL" id="CP031356">
    <property type="protein sequence ID" value="AXK45976.1"/>
    <property type="molecule type" value="Genomic_DNA"/>
</dbReference>
<dbReference type="Proteomes" id="UP000282185">
    <property type="component" value="Unassembled WGS sequence"/>
</dbReference>